<dbReference type="Pfam" id="PF01370">
    <property type="entry name" value="Epimerase"/>
    <property type="match status" value="1"/>
</dbReference>
<dbReference type="AlphaFoldDB" id="A0A1I3PYJ4"/>
<keyword evidence="3" id="KW-1185">Reference proteome</keyword>
<organism evidence="2 3">
    <name type="scientific">Halobacillus dabanensis</name>
    <dbReference type="NCBI Taxonomy" id="240302"/>
    <lineage>
        <taxon>Bacteria</taxon>
        <taxon>Bacillati</taxon>
        <taxon>Bacillota</taxon>
        <taxon>Bacilli</taxon>
        <taxon>Bacillales</taxon>
        <taxon>Bacillaceae</taxon>
        <taxon>Halobacillus</taxon>
    </lineage>
</organism>
<gene>
    <name evidence="2" type="ORF">SAMN04487936_101474</name>
</gene>
<name>A0A1I3PYJ4_HALDA</name>
<dbReference type="InterPro" id="IPR001509">
    <property type="entry name" value="Epimerase_deHydtase"/>
</dbReference>
<dbReference type="InterPro" id="IPR036291">
    <property type="entry name" value="NAD(P)-bd_dom_sf"/>
</dbReference>
<dbReference type="SUPFAM" id="SSF51735">
    <property type="entry name" value="NAD(P)-binding Rossmann-fold domains"/>
    <property type="match status" value="1"/>
</dbReference>
<dbReference type="CDD" id="cd05265">
    <property type="entry name" value="SDR_a1"/>
    <property type="match status" value="1"/>
</dbReference>
<reference evidence="3" key="1">
    <citation type="submission" date="2016-10" db="EMBL/GenBank/DDBJ databases">
        <authorList>
            <person name="Varghese N."/>
            <person name="Submissions S."/>
        </authorList>
    </citation>
    <scope>NUCLEOTIDE SEQUENCE [LARGE SCALE GENOMIC DNA]</scope>
    <source>
        <strain evidence="3">CGMCC 1.3704</strain>
    </source>
</reference>
<proteinExistence type="predicted"/>
<evidence type="ECO:0000313" key="3">
    <source>
        <dbReference type="Proteomes" id="UP000183557"/>
    </source>
</evidence>
<evidence type="ECO:0000259" key="1">
    <source>
        <dbReference type="Pfam" id="PF01370"/>
    </source>
</evidence>
<dbReference type="RefSeq" id="WP_075034917.1">
    <property type="nucleotide sequence ID" value="NZ_FOSB01000001.1"/>
</dbReference>
<protein>
    <submittedName>
        <fullName evidence="2">2'-hydroxyisoflavone reductase</fullName>
    </submittedName>
</protein>
<accession>A0A1I3PYJ4</accession>
<feature type="domain" description="NAD-dependent epimerase/dehydratase" evidence="1">
    <location>
        <begin position="4"/>
        <end position="221"/>
    </location>
</feature>
<dbReference type="InterPro" id="IPR050177">
    <property type="entry name" value="Lipid_A_modif_metabolic_enz"/>
</dbReference>
<evidence type="ECO:0000313" key="2">
    <source>
        <dbReference type="EMBL" id="SFJ26432.1"/>
    </source>
</evidence>
<dbReference type="PANTHER" id="PTHR43245:SF13">
    <property type="entry name" value="UDP-D-APIOSE_UDP-D-XYLOSE SYNTHASE 2"/>
    <property type="match status" value="1"/>
</dbReference>
<dbReference type="Gene3D" id="3.40.50.720">
    <property type="entry name" value="NAD(P)-binding Rossmann-like Domain"/>
    <property type="match status" value="1"/>
</dbReference>
<dbReference type="EMBL" id="FOSB01000001">
    <property type="protein sequence ID" value="SFJ26432.1"/>
    <property type="molecule type" value="Genomic_DNA"/>
</dbReference>
<dbReference type="OrthoDB" id="9809586at2"/>
<dbReference type="PANTHER" id="PTHR43245">
    <property type="entry name" value="BIFUNCTIONAL POLYMYXIN RESISTANCE PROTEIN ARNA"/>
    <property type="match status" value="1"/>
</dbReference>
<dbReference type="Proteomes" id="UP000183557">
    <property type="component" value="Unassembled WGS sequence"/>
</dbReference>
<sequence length="343" mass="39190">MKLLIIGGTKFLGRHIVESALKEGHEVALFHRGKTNPGLFDDVTYIYGDREEREDLQKLGDQEWDAVIDTCGYKPSTVSKSLDALNGCTKKYVFISTISVYPDFTSVQNLDESEEPMTLTDEGLEKAERLKEFDPSLYGPLKTHCEQEVQQQMKEKSIIIRPGLIVGPYDPTDRFTYWPTRIAEGGEVLAPGRKNQQVQFIDVRDLAEWVVNLSATAHSGVFNANGPDYKLTMKDFLESCASSLNEEVTFRWVPAEFLMDEGVKPWMDLPVWIPTEDDFSQDVSKAIKSGLKFRPIHETIIDTYQWDNWRTNEERNAGLTKEREKEILKKWDRKGENAGIDPD</sequence>